<dbReference type="GO" id="GO:0016787">
    <property type="term" value="F:hydrolase activity"/>
    <property type="evidence" value="ECO:0007669"/>
    <property type="project" value="UniProtKB-KW"/>
</dbReference>
<evidence type="ECO:0000259" key="2">
    <source>
        <dbReference type="Pfam" id="PF00144"/>
    </source>
</evidence>
<dbReference type="InterPro" id="IPR012338">
    <property type="entry name" value="Beta-lactam/transpept-like"/>
</dbReference>
<dbReference type="PANTHER" id="PTHR46825">
    <property type="entry name" value="D-ALANYL-D-ALANINE-CARBOXYPEPTIDASE/ENDOPEPTIDASE AMPH"/>
    <property type="match status" value="1"/>
</dbReference>
<feature type="domain" description="Beta-lactamase-related" evidence="2">
    <location>
        <begin position="44"/>
        <end position="329"/>
    </location>
</feature>
<feature type="signal peptide" evidence="1">
    <location>
        <begin position="1"/>
        <end position="22"/>
    </location>
</feature>
<dbReference type="PANTHER" id="PTHR46825:SF7">
    <property type="entry name" value="D-ALANYL-D-ALANINE CARBOXYPEPTIDASE"/>
    <property type="match status" value="1"/>
</dbReference>
<dbReference type="Gene3D" id="3.40.710.10">
    <property type="entry name" value="DD-peptidase/beta-lactamase superfamily"/>
    <property type="match status" value="1"/>
</dbReference>
<evidence type="ECO:0000256" key="1">
    <source>
        <dbReference type="SAM" id="SignalP"/>
    </source>
</evidence>
<dbReference type="InterPro" id="IPR001466">
    <property type="entry name" value="Beta-lactam-related"/>
</dbReference>
<dbReference type="AlphaFoldDB" id="A0AAW6TUL3"/>
<keyword evidence="3" id="KW-0378">Hydrolase</keyword>
<name>A0AAW6TUL3_9FLAO</name>
<evidence type="ECO:0000313" key="4">
    <source>
        <dbReference type="Proteomes" id="UP001228643"/>
    </source>
</evidence>
<organism evidence="3 4">
    <name type="scientific">Flavobacterium yafengii</name>
    <dbReference type="NCBI Taxonomy" id="3041253"/>
    <lineage>
        <taxon>Bacteria</taxon>
        <taxon>Pseudomonadati</taxon>
        <taxon>Bacteroidota</taxon>
        <taxon>Flavobacteriia</taxon>
        <taxon>Flavobacteriales</taxon>
        <taxon>Flavobacteriaceae</taxon>
        <taxon>Flavobacterium</taxon>
    </lineage>
</organism>
<reference evidence="3 4" key="1">
    <citation type="submission" date="2023-04" db="EMBL/GenBank/DDBJ databases">
        <title>Two novel species of Flavobacterium.</title>
        <authorList>
            <person name="Liu Q."/>
            <person name="Xin Y.-H."/>
        </authorList>
    </citation>
    <scope>NUCLEOTIDE SEQUENCE [LARGE SCALE GENOMIC DNA]</scope>
    <source>
        <strain evidence="3 4">LB2P87</strain>
    </source>
</reference>
<dbReference type="EMBL" id="JASCRY010000006">
    <property type="protein sequence ID" value="MDI5951133.1"/>
    <property type="molecule type" value="Genomic_DNA"/>
</dbReference>
<protein>
    <submittedName>
        <fullName evidence="3">Serine hydrolase domain-containing protein</fullName>
        <ecNumber evidence="3">3.1.1.103</ecNumber>
    </submittedName>
</protein>
<evidence type="ECO:0000313" key="3">
    <source>
        <dbReference type="EMBL" id="MDI5951133.1"/>
    </source>
</evidence>
<dbReference type="SUPFAM" id="SSF56601">
    <property type="entry name" value="beta-lactamase/transpeptidase-like"/>
    <property type="match status" value="1"/>
</dbReference>
<comment type="caution">
    <text evidence="3">The sequence shown here is derived from an EMBL/GenBank/DDBJ whole genome shotgun (WGS) entry which is preliminary data.</text>
</comment>
<sequence>MVKKILITMLFSLLFATGYSQKMNVAKLDSLFQILEAKDKFMGSIAVSQNGTLIYSKSIGKEDIETNKKATNLSKYRIGSISKMFTSALVFKAVEEKKITLNQTIEIYFPTIENATKITIGNLLNHRSGIHNFTNNPDYLKYNTEPKSEGQMIEIIAKGKSDFEPNSKADYSNSNYVLLSYILQKTYKKTYADILKDKITKPLGLKNTYVGNKISVQNNESNSYSFSEKWIKETETDMSIPMGAGAIVSNPTDLTIFIDHLFANKIINDGSLKQMITLQDNYGMGIFQIPFYDKKGFGHTGGIDEFRSVLYYFTEDKIAVALTSNGKTYDNNDIIIAALSSYFNKPFVIPTFKNIELKTEDLDPYLGEYSDAGFPMKITITKDNLKLFAQATGQSAFPLEATEKDKFEFLAAGIKLEFKPNEKQMILKQGGGAFKLTKK</sequence>
<dbReference type="EC" id="3.1.1.103" evidence="3"/>
<keyword evidence="4" id="KW-1185">Reference proteome</keyword>
<feature type="chain" id="PRO_5043611044" evidence="1">
    <location>
        <begin position="23"/>
        <end position="439"/>
    </location>
</feature>
<dbReference type="Proteomes" id="UP001228643">
    <property type="component" value="Unassembled WGS sequence"/>
</dbReference>
<proteinExistence type="predicted"/>
<accession>A0AAW6TUL3</accession>
<dbReference type="Pfam" id="PF00144">
    <property type="entry name" value="Beta-lactamase"/>
    <property type="match status" value="1"/>
</dbReference>
<gene>
    <name evidence="3" type="ORF">QLS97_15875</name>
</gene>
<keyword evidence="1" id="KW-0732">Signal</keyword>
<dbReference type="InterPro" id="IPR050491">
    <property type="entry name" value="AmpC-like"/>
</dbReference>
<dbReference type="RefSeq" id="WP_282718034.1">
    <property type="nucleotide sequence ID" value="NZ_JASCRX010000010.1"/>
</dbReference>